<reference evidence="2" key="1">
    <citation type="submission" date="2016-11" db="EMBL/GenBank/DDBJ databases">
        <authorList>
            <person name="Varghese N."/>
            <person name="Submissions S."/>
        </authorList>
    </citation>
    <scope>NUCLEOTIDE SEQUENCE [LARGE SCALE GENOMIC DNA]</scope>
    <source>
        <strain evidence="2">GAS401</strain>
    </source>
</reference>
<gene>
    <name evidence="1" type="ORF">SAMN05444170_5783</name>
</gene>
<protein>
    <submittedName>
        <fullName evidence="1">Uncharacterized protein</fullName>
    </submittedName>
</protein>
<sequence>MLDSLIVLLSWVISHMQEHGFHVGKSKRLLARSLVFSKDVQLSQCNLIALVPVFFSEVRLHVLDEGVGYTGR</sequence>
<evidence type="ECO:0000313" key="2">
    <source>
        <dbReference type="Proteomes" id="UP000184096"/>
    </source>
</evidence>
<accession>A0A1M7UM69</accession>
<dbReference type="EMBL" id="LT670849">
    <property type="protein sequence ID" value="SHN84113.1"/>
    <property type="molecule type" value="Genomic_DNA"/>
</dbReference>
<dbReference type="AlphaFoldDB" id="A0A1M7UM69"/>
<organism evidence="1 2">
    <name type="scientific">Bradyrhizobium erythrophlei</name>
    <dbReference type="NCBI Taxonomy" id="1437360"/>
    <lineage>
        <taxon>Bacteria</taxon>
        <taxon>Pseudomonadati</taxon>
        <taxon>Pseudomonadota</taxon>
        <taxon>Alphaproteobacteria</taxon>
        <taxon>Hyphomicrobiales</taxon>
        <taxon>Nitrobacteraceae</taxon>
        <taxon>Bradyrhizobium</taxon>
    </lineage>
</organism>
<proteinExistence type="predicted"/>
<keyword evidence="2" id="KW-1185">Reference proteome</keyword>
<name>A0A1M7UM69_9BRAD</name>
<dbReference type="Proteomes" id="UP000184096">
    <property type="component" value="Chromosome I"/>
</dbReference>
<evidence type="ECO:0000313" key="1">
    <source>
        <dbReference type="EMBL" id="SHN84113.1"/>
    </source>
</evidence>